<feature type="transmembrane region" description="Helical" evidence="6">
    <location>
        <begin position="292"/>
        <end position="311"/>
    </location>
</feature>
<feature type="transmembrane region" description="Helical" evidence="6">
    <location>
        <begin position="12"/>
        <end position="33"/>
    </location>
</feature>
<name>A0ABT1NHE5_9FIRM</name>
<comment type="subcellular location">
    <subcellularLocation>
        <location evidence="1">Cell membrane</location>
        <topology evidence="1">Multi-pass membrane protein</topology>
    </subcellularLocation>
</comment>
<comment type="caution">
    <text evidence="7">The sequence shown here is derived from an EMBL/GenBank/DDBJ whole genome shotgun (WGS) entry which is preliminary data.</text>
</comment>
<feature type="transmembrane region" description="Helical" evidence="6">
    <location>
        <begin position="122"/>
        <end position="144"/>
    </location>
</feature>
<keyword evidence="3 6" id="KW-0812">Transmembrane</keyword>
<sequence>MNKTIRQFFERYSTQLLLVAMLAALASFMTWHSDFFMTAKNIKNIFEAIAFRMILAIGMNLVIVSGAIDLSAGSMVSLSGILIALGLKSGLPAAAAIFIGICSGALLGAVNGMIIHFSKINSFIITLAASSIYRGLALILTRGSTISQFPSAFLFWGRSDVDKLNPPLVIAMVLFVIAFPIMHRTKWGQYVQALGGNEEALRRSGVYCGIYKISSFIVLGICAALTGVITTARLNSAEANAGIGMELDAITAVVMGGTLMSGGKMSLCGTGIAVLLLGVIRNGLTIMSISSFYQQFAIGLILLVSVLFSEIKEKHKLLS</sequence>
<gene>
    <name evidence="7" type="ORF">LJD61_14235</name>
</gene>
<keyword evidence="5 6" id="KW-0472">Membrane</keyword>
<evidence type="ECO:0000256" key="4">
    <source>
        <dbReference type="ARBA" id="ARBA00022989"/>
    </source>
</evidence>
<dbReference type="PANTHER" id="PTHR32196:SF72">
    <property type="entry name" value="RIBOSE IMPORT PERMEASE PROTEIN RBSC"/>
    <property type="match status" value="1"/>
</dbReference>
<evidence type="ECO:0000256" key="3">
    <source>
        <dbReference type="ARBA" id="ARBA00022692"/>
    </source>
</evidence>
<keyword evidence="4 6" id="KW-1133">Transmembrane helix</keyword>
<organism evidence="7 8">
    <name type="scientific">Lutispora saccharofermentans</name>
    <dbReference type="NCBI Taxonomy" id="3024236"/>
    <lineage>
        <taxon>Bacteria</taxon>
        <taxon>Bacillati</taxon>
        <taxon>Bacillota</taxon>
        <taxon>Clostridia</taxon>
        <taxon>Lutisporales</taxon>
        <taxon>Lutisporaceae</taxon>
        <taxon>Lutispora</taxon>
    </lineage>
</organism>
<keyword evidence="8" id="KW-1185">Reference proteome</keyword>
<evidence type="ECO:0000256" key="6">
    <source>
        <dbReference type="SAM" id="Phobius"/>
    </source>
</evidence>
<evidence type="ECO:0000256" key="5">
    <source>
        <dbReference type="ARBA" id="ARBA00023136"/>
    </source>
</evidence>
<feature type="transmembrane region" description="Helical" evidence="6">
    <location>
        <begin position="210"/>
        <end position="229"/>
    </location>
</feature>
<dbReference type="Pfam" id="PF02653">
    <property type="entry name" value="BPD_transp_2"/>
    <property type="match status" value="1"/>
</dbReference>
<evidence type="ECO:0000313" key="8">
    <source>
        <dbReference type="Proteomes" id="UP001651880"/>
    </source>
</evidence>
<evidence type="ECO:0000313" key="7">
    <source>
        <dbReference type="EMBL" id="MCQ1530697.1"/>
    </source>
</evidence>
<protein>
    <submittedName>
        <fullName evidence="7">ABC transporter permease</fullName>
    </submittedName>
</protein>
<feature type="transmembrane region" description="Helical" evidence="6">
    <location>
        <begin position="45"/>
        <end position="63"/>
    </location>
</feature>
<evidence type="ECO:0000256" key="1">
    <source>
        <dbReference type="ARBA" id="ARBA00004651"/>
    </source>
</evidence>
<dbReference type="RefSeq" id="WP_255228220.1">
    <property type="nucleotide sequence ID" value="NZ_JAJEKE010000014.1"/>
</dbReference>
<accession>A0ABT1NHE5</accession>
<feature type="transmembrane region" description="Helical" evidence="6">
    <location>
        <begin position="93"/>
        <end position="115"/>
    </location>
</feature>
<feature type="transmembrane region" description="Helical" evidence="6">
    <location>
        <begin position="164"/>
        <end position="182"/>
    </location>
</feature>
<dbReference type="PANTHER" id="PTHR32196">
    <property type="entry name" value="ABC TRANSPORTER PERMEASE PROTEIN YPHD-RELATED-RELATED"/>
    <property type="match status" value="1"/>
</dbReference>
<dbReference type="Proteomes" id="UP001651880">
    <property type="component" value="Unassembled WGS sequence"/>
</dbReference>
<keyword evidence="2" id="KW-1003">Cell membrane</keyword>
<dbReference type="EMBL" id="JAJEKE010000014">
    <property type="protein sequence ID" value="MCQ1530697.1"/>
    <property type="molecule type" value="Genomic_DNA"/>
</dbReference>
<dbReference type="CDD" id="cd06579">
    <property type="entry name" value="TM_PBP1_transp_AraH_like"/>
    <property type="match status" value="1"/>
</dbReference>
<dbReference type="InterPro" id="IPR001851">
    <property type="entry name" value="ABC_transp_permease"/>
</dbReference>
<proteinExistence type="predicted"/>
<feature type="transmembrane region" description="Helical" evidence="6">
    <location>
        <begin position="70"/>
        <end position="87"/>
    </location>
</feature>
<feature type="transmembrane region" description="Helical" evidence="6">
    <location>
        <begin position="267"/>
        <end position="286"/>
    </location>
</feature>
<reference evidence="7 8" key="1">
    <citation type="submission" date="2021-10" db="EMBL/GenBank/DDBJ databases">
        <title>Lutispora strain m25 sp. nov., a thermophilic, non-spore-forming bacterium isolated from a lab-scale methanogenic bioreactor digesting anaerobic sludge.</title>
        <authorList>
            <person name="El Houari A."/>
            <person name="Mcdonald J."/>
        </authorList>
    </citation>
    <scope>NUCLEOTIDE SEQUENCE [LARGE SCALE GENOMIC DNA]</scope>
    <source>
        <strain evidence="8">m25</strain>
    </source>
</reference>
<evidence type="ECO:0000256" key="2">
    <source>
        <dbReference type="ARBA" id="ARBA00022475"/>
    </source>
</evidence>